<keyword evidence="7" id="KW-1185">Reference proteome</keyword>
<dbReference type="GO" id="GO:0006935">
    <property type="term" value="P:chemotaxis"/>
    <property type="evidence" value="ECO:0007669"/>
    <property type="project" value="UniProtKB-KW"/>
</dbReference>
<keyword evidence="3" id="KW-0807">Transducer</keyword>
<sequence>MDDTNSVRLIEKFPFSMKALFAGAYVLPTLAFGPFLIFIHAFSMADFLILLSSPICLIGLVVCNIIFPAGIYVHYENSICKYDGSQPSVQATNRRVKNFENLSIIGANINGLIMFTLSLIICRLYAIEHQPLVLLLAAGGSTWLFALISYIPFLEAFEKHIHNLPMKSEYITLSVLMRNADITGFSFLGVVCYVLAPMFCTANATLDALPLFLTRVLPVLILGSVAAIFDSYLFVSNMQKRILAITRFSSYLSKNDYTQKSLVVTSRDDFGVLMADLNQFYNVMRRLLRTIIDAVAVSTDSADSLADGMSETSSSITQIVANIESVKSRIINQAAGVEEAQATVKYMVEYINDLDKNIDREKVSIGSSSTAVEQMVANIRSVTNTLKANEVAAQKLSSASDNGRAAMEQAVDRARNVLERSGGLLEASNIIRSIADQTNLLAMNAAIEAAHAGEAGKGFSVVSDEIRKLAEQSNQQGKTISEQLQDLQESIQQVSDGTMQVKNQFDTIFSLADDVTEQNRTVMSAMQEQSAGSTQVLEAMSEIKSTIDLVAQGSAELTNGGKQIAEEMTSLANLTEEINGAMSEMSDGAQSIIRSVQNVDSATARNRTNIQKLSGEINTFTVDR</sequence>
<dbReference type="InterPro" id="IPR004089">
    <property type="entry name" value="MCPsignal_dom"/>
</dbReference>
<dbReference type="PANTHER" id="PTHR43531:SF11">
    <property type="entry name" value="METHYL-ACCEPTING CHEMOTAXIS PROTEIN 3"/>
    <property type="match status" value="1"/>
</dbReference>
<keyword evidence="4" id="KW-0812">Transmembrane</keyword>
<feature type="transmembrane region" description="Helical" evidence="4">
    <location>
        <begin position="216"/>
        <end position="235"/>
    </location>
</feature>
<dbReference type="AlphaFoldDB" id="S3K2S6"/>
<proteinExistence type="inferred from homology"/>
<name>S3K2S6_TREMA</name>
<dbReference type="PATRIC" id="fig|1125699.3.peg.2177"/>
<dbReference type="SUPFAM" id="SSF58104">
    <property type="entry name" value="Methyl-accepting chemotaxis protein (MCP) signaling domain"/>
    <property type="match status" value="2"/>
</dbReference>
<evidence type="ECO:0000313" key="6">
    <source>
        <dbReference type="EMBL" id="EPF31800.1"/>
    </source>
</evidence>
<dbReference type="SMART" id="SM00283">
    <property type="entry name" value="MA"/>
    <property type="match status" value="1"/>
</dbReference>
<dbReference type="GO" id="GO:0007165">
    <property type="term" value="P:signal transduction"/>
    <property type="evidence" value="ECO:0007669"/>
    <property type="project" value="UniProtKB-KW"/>
</dbReference>
<evidence type="ECO:0000313" key="7">
    <source>
        <dbReference type="Proteomes" id="UP000014541"/>
    </source>
</evidence>
<dbReference type="InterPro" id="IPR004090">
    <property type="entry name" value="Chemotax_Me-accpt_rcpt"/>
</dbReference>
<feature type="transmembrane region" description="Helical" evidence="4">
    <location>
        <begin position="104"/>
        <end position="126"/>
    </location>
</feature>
<dbReference type="Gene3D" id="1.10.287.950">
    <property type="entry name" value="Methyl-accepting chemotaxis protein"/>
    <property type="match status" value="2"/>
</dbReference>
<feature type="transmembrane region" description="Helical" evidence="4">
    <location>
        <begin position="175"/>
        <end position="196"/>
    </location>
</feature>
<reference evidence="6 7" key="1">
    <citation type="submission" date="2013-04" db="EMBL/GenBank/DDBJ databases">
        <title>The Genome Sequence of Treponema maltophilum ATCC 51939.</title>
        <authorList>
            <consortium name="The Broad Institute Genomics Platform"/>
            <person name="Earl A."/>
            <person name="Ward D."/>
            <person name="Feldgarden M."/>
            <person name="Gevers D."/>
            <person name="Leonetti C."/>
            <person name="Blanton J.M."/>
            <person name="Dewhirst F.E."/>
            <person name="Izard J."/>
            <person name="Walker B."/>
            <person name="Young S."/>
            <person name="Zeng Q."/>
            <person name="Gargeya S."/>
            <person name="Fitzgerald M."/>
            <person name="Haas B."/>
            <person name="Abouelleil A."/>
            <person name="Allen A.W."/>
            <person name="Alvarado L."/>
            <person name="Arachchi H.M."/>
            <person name="Berlin A.M."/>
            <person name="Chapman S.B."/>
            <person name="Gainer-Dewar J."/>
            <person name="Goldberg J."/>
            <person name="Griggs A."/>
            <person name="Gujja S."/>
            <person name="Hansen M."/>
            <person name="Howarth C."/>
            <person name="Imamovic A."/>
            <person name="Ireland A."/>
            <person name="Larimer J."/>
            <person name="McCowan C."/>
            <person name="Murphy C."/>
            <person name="Pearson M."/>
            <person name="Poon T.W."/>
            <person name="Priest M."/>
            <person name="Roberts A."/>
            <person name="Saif S."/>
            <person name="Shea T."/>
            <person name="Sisk P."/>
            <person name="Sykes S."/>
            <person name="Wortman J."/>
            <person name="Nusbaum C."/>
            <person name="Birren B."/>
        </authorList>
    </citation>
    <scope>NUCLEOTIDE SEQUENCE [LARGE SCALE GENOMIC DNA]</scope>
    <source>
        <strain evidence="6 7">ATCC 51939</strain>
    </source>
</reference>
<comment type="similarity">
    <text evidence="2">Belongs to the methyl-accepting chemotaxis (MCP) protein family.</text>
</comment>
<dbReference type="PRINTS" id="PR00260">
    <property type="entry name" value="CHEMTRNSDUCR"/>
</dbReference>
<evidence type="ECO:0000256" key="4">
    <source>
        <dbReference type="SAM" id="Phobius"/>
    </source>
</evidence>
<comment type="caution">
    <text evidence="6">The sequence shown here is derived from an EMBL/GenBank/DDBJ whole genome shotgun (WGS) entry which is preliminary data.</text>
</comment>
<dbReference type="GO" id="GO:0005886">
    <property type="term" value="C:plasma membrane"/>
    <property type="evidence" value="ECO:0007669"/>
    <property type="project" value="TreeGrafter"/>
</dbReference>
<dbReference type="Pfam" id="PF00015">
    <property type="entry name" value="MCPsignal"/>
    <property type="match status" value="1"/>
</dbReference>
<feature type="transmembrane region" description="Helical" evidence="4">
    <location>
        <begin position="20"/>
        <end position="42"/>
    </location>
</feature>
<dbReference type="Proteomes" id="UP000014541">
    <property type="component" value="Unassembled WGS sequence"/>
</dbReference>
<feature type="transmembrane region" description="Helical" evidence="4">
    <location>
        <begin position="48"/>
        <end position="73"/>
    </location>
</feature>
<evidence type="ECO:0000256" key="2">
    <source>
        <dbReference type="ARBA" id="ARBA00029447"/>
    </source>
</evidence>
<dbReference type="PANTHER" id="PTHR43531">
    <property type="entry name" value="PROTEIN ICFG"/>
    <property type="match status" value="1"/>
</dbReference>
<feature type="domain" description="Methyl-accepting transducer" evidence="5">
    <location>
        <begin position="336"/>
        <end position="558"/>
    </location>
</feature>
<keyword evidence="4" id="KW-1133">Transmembrane helix</keyword>
<dbReference type="STRING" id="1125699.HMPREF9194_02154"/>
<dbReference type="GO" id="GO:0004888">
    <property type="term" value="F:transmembrane signaling receptor activity"/>
    <property type="evidence" value="ECO:0007669"/>
    <property type="project" value="InterPro"/>
</dbReference>
<organism evidence="6 7">
    <name type="scientific">Treponema maltophilum ATCC 51939</name>
    <dbReference type="NCBI Taxonomy" id="1125699"/>
    <lineage>
        <taxon>Bacteria</taxon>
        <taxon>Pseudomonadati</taxon>
        <taxon>Spirochaetota</taxon>
        <taxon>Spirochaetia</taxon>
        <taxon>Spirochaetales</taxon>
        <taxon>Treponemataceae</taxon>
        <taxon>Treponema</taxon>
    </lineage>
</organism>
<dbReference type="OrthoDB" id="366362at2"/>
<keyword evidence="1" id="KW-0145">Chemotaxis</keyword>
<evidence type="ECO:0000256" key="3">
    <source>
        <dbReference type="PROSITE-ProRule" id="PRU00284"/>
    </source>
</evidence>
<protein>
    <recommendedName>
        <fullName evidence="5">Methyl-accepting transducer domain-containing protein</fullName>
    </recommendedName>
</protein>
<evidence type="ECO:0000259" key="5">
    <source>
        <dbReference type="PROSITE" id="PS50111"/>
    </source>
</evidence>
<gene>
    <name evidence="6" type="ORF">HMPREF9194_02154</name>
</gene>
<dbReference type="InterPro" id="IPR051310">
    <property type="entry name" value="MCP_chemotaxis"/>
</dbReference>
<feature type="transmembrane region" description="Helical" evidence="4">
    <location>
        <begin position="132"/>
        <end position="154"/>
    </location>
</feature>
<dbReference type="EMBL" id="ATFF01000006">
    <property type="protein sequence ID" value="EPF31800.1"/>
    <property type="molecule type" value="Genomic_DNA"/>
</dbReference>
<dbReference type="eggNOG" id="COG0840">
    <property type="taxonomic scope" value="Bacteria"/>
</dbReference>
<evidence type="ECO:0000256" key="1">
    <source>
        <dbReference type="ARBA" id="ARBA00022500"/>
    </source>
</evidence>
<accession>S3K2S6</accession>
<keyword evidence="4" id="KW-0472">Membrane</keyword>
<dbReference type="HOGENOM" id="CLU_000445_107_18_12"/>
<dbReference type="PROSITE" id="PS50111">
    <property type="entry name" value="CHEMOTAXIS_TRANSDUC_2"/>
    <property type="match status" value="1"/>
</dbReference>